<dbReference type="Gene3D" id="3.30.1220.10">
    <property type="entry name" value="CobW-like, C-terminal domain"/>
    <property type="match status" value="1"/>
</dbReference>
<comment type="catalytic activity">
    <reaction evidence="6">
        <text>GTP + H2O = GDP + phosphate + H(+)</text>
        <dbReference type="Rhea" id="RHEA:19669"/>
        <dbReference type="ChEBI" id="CHEBI:15377"/>
        <dbReference type="ChEBI" id="CHEBI:15378"/>
        <dbReference type="ChEBI" id="CHEBI:37565"/>
        <dbReference type="ChEBI" id="CHEBI:43474"/>
        <dbReference type="ChEBI" id="CHEBI:58189"/>
    </reaction>
    <physiologicalReaction direction="left-to-right" evidence="6">
        <dbReference type="Rhea" id="RHEA:19670"/>
    </physiologicalReaction>
</comment>
<name>A0A4D7BCL1_9HYPH</name>
<dbReference type="PANTHER" id="PTHR13748">
    <property type="entry name" value="COBW-RELATED"/>
    <property type="match status" value="1"/>
</dbReference>
<dbReference type="Proteomes" id="UP000298781">
    <property type="component" value="Chromosome"/>
</dbReference>
<feature type="domain" description="CobW C-terminal" evidence="7">
    <location>
        <begin position="248"/>
        <end position="342"/>
    </location>
</feature>
<dbReference type="SUPFAM" id="SSF52540">
    <property type="entry name" value="P-loop containing nucleoside triphosphate hydrolases"/>
    <property type="match status" value="1"/>
</dbReference>
<keyword evidence="1" id="KW-0547">Nucleotide-binding</keyword>
<dbReference type="Gene3D" id="3.40.50.300">
    <property type="entry name" value="P-loop containing nucleotide triphosphate hydrolases"/>
    <property type="match status" value="1"/>
</dbReference>
<dbReference type="Pfam" id="PF02492">
    <property type="entry name" value="cobW"/>
    <property type="match status" value="1"/>
</dbReference>
<dbReference type="SMART" id="SM00833">
    <property type="entry name" value="CobW_C"/>
    <property type="match status" value="1"/>
</dbReference>
<dbReference type="GO" id="GO:0000166">
    <property type="term" value="F:nucleotide binding"/>
    <property type="evidence" value="ECO:0007669"/>
    <property type="project" value="UniProtKB-KW"/>
</dbReference>
<dbReference type="GO" id="GO:0005737">
    <property type="term" value="C:cytoplasm"/>
    <property type="evidence" value="ECO:0007669"/>
    <property type="project" value="TreeGrafter"/>
</dbReference>
<keyword evidence="3" id="KW-0143">Chaperone</keyword>
<evidence type="ECO:0000256" key="4">
    <source>
        <dbReference type="ARBA" id="ARBA00034320"/>
    </source>
</evidence>
<organism evidence="8 9">
    <name type="scientific">Phreatobacter stygius</name>
    <dbReference type="NCBI Taxonomy" id="1940610"/>
    <lineage>
        <taxon>Bacteria</taxon>
        <taxon>Pseudomonadati</taxon>
        <taxon>Pseudomonadota</taxon>
        <taxon>Alphaproteobacteria</taxon>
        <taxon>Hyphomicrobiales</taxon>
        <taxon>Phreatobacteraceae</taxon>
        <taxon>Phreatobacter</taxon>
    </lineage>
</organism>
<dbReference type="AlphaFoldDB" id="A0A4D7BCL1"/>
<keyword evidence="2" id="KW-0378">Hydrolase</keyword>
<dbReference type="OrthoDB" id="9808822at2"/>
<comment type="similarity">
    <text evidence="4">Belongs to the SIMIBI class G3E GTPase family. ZNG1 subfamily.</text>
</comment>
<comment type="function">
    <text evidence="5">Zinc chaperone that directly transfers zinc cofactor to target proteins, thereby activating them. Zinc is transferred from the CXCC motif in the GTPase domain to the zinc binding site in target proteins in a process requiring GTP hydrolysis.</text>
</comment>
<dbReference type="InterPro" id="IPR036627">
    <property type="entry name" value="CobW-likC_sf"/>
</dbReference>
<evidence type="ECO:0000256" key="5">
    <source>
        <dbReference type="ARBA" id="ARBA00045658"/>
    </source>
</evidence>
<reference evidence="8 9" key="1">
    <citation type="submission" date="2019-04" db="EMBL/GenBank/DDBJ databases">
        <title>Phreatobacter aquaticus sp. nov.</title>
        <authorList>
            <person name="Choi A."/>
        </authorList>
    </citation>
    <scope>NUCLEOTIDE SEQUENCE [LARGE SCALE GENOMIC DNA]</scope>
    <source>
        <strain evidence="8 9">KCTC 52518</strain>
    </source>
</reference>
<dbReference type="EMBL" id="CP039690">
    <property type="protein sequence ID" value="QCI67116.1"/>
    <property type="molecule type" value="Genomic_DNA"/>
</dbReference>
<evidence type="ECO:0000256" key="6">
    <source>
        <dbReference type="ARBA" id="ARBA00049117"/>
    </source>
</evidence>
<dbReference type="InterPro" id="IPR011629">
    <property type="entry name" value="CobW-like_C"/>
</dbReference>
<evidence type="ECO:0000256" key="2">
    <source>
        <dbReference type="ARBA" id="ARBA00022801"/>
    </source>
</evidence>
<dbReference type="RefSeq" id="WP_136962554.1">
    <property type="nucleotide sequence ID" value="NZ_CP039690.1"/>
</dbReference>
<sequence>MSIFDRDKSAERIPVCIVTGFLGAGKTTLINRLLGNPGMKGALVIVNEFGAVGLDHLFIESTDTDLVLLSSGCICCTVRGDLEMALRDIAAKRQAGTIAPFDRVLIETTGLADPAPVAALFLNHPMVMHDFRLQAVVTVVDAVNGMRQLDEHAEAMVQAGLSDLLLISKTDIADARDAASLDRRLGQIAPQAKRMVACHGEVAPEIIFAAVPAAPARSLPPPLEAHPGTCADPQCSHPDHGTRHDASIRTICIVHDRPLPWAIVNDWLGLVRSTWGDALLRLKGLVAVTDEPGPLVVHGVHRTFHPPVALDDWPDDDRRTRLVLIVRDVDPGAILASFQAATAEAEAPT</sequence>
<dbReference type="CDD" id="cd03112">
    <property type="entry name" value="CobW-like"/>
    <property type="match status" value="1"/>
</dbReference>
<proteinExistence type="inferred from homology"/>
<accession>A0A4D7BCL1</accession>
<dbReference type="GO" id="GO:0016787">
    <property type="term" value="F:hydrolase activity"/>
    <property type="evidence" value="ECO:0007669"/>
    <property type="project" value="UniProtKB-KW"/>
</dbReference>
<evidence type="ECO:0000256" key="3">
    <source>
        <dbReference type="ARBA" id="ARBA00023186"/>
    </source>
</evidence>
<evidence type="ECO:0000313" key="9">
    <source>
        <dbReference type="Proteomes" id="UP000298781"/>
    </source>
</evidence>
<dbReference type="Pfam" id="PF07683">
    <property type="entry name" value="CobW_C"/>
    <property type="match status" value="1"/>
</dbReference>
<gene>
    <name evidence="8" type="ORF">E8M01_24480</name>
</gene>
<dbReference type="KEGG" id="pstg:E8M01_24480"/>
<dbReference type="InterPro" id="IPR051316">
    <property type="entry name" value="Zinc-reg_GTPase_activator"/>
</dbReference>
<keyword evidence="9" id="KW-1185">Reference proteome</keyword>
<evidence type="ECO:0000259" key="7">
    <source>
        <dbReference type="SMART" id="SM00833"/>
    </source>
</evidence>
<dbReference type="InterPro" id="IPR027417">
    <property type="entry name" value="P-loop_NTPase"/>
</dbReference>
<evidence type="ECO:0000313" key="8">
    <source>
        <dbReference type="EMBL" id="QCI67116.1"/>
    </source>
</evidence>
<protein>
    <submittedName>
        <fullName evidence="8">GTP-binding protein</fullName>
    </submittedName>
</protein>
<dbReference type="PANTHER" id="PTHR13748:SF62">
    <property type="entry name" value="COBW DOMAIN-CONTAINING PROTEIN"/>
    <property type="match status" value="1"/>
</dbReference>
<dbReference type="SUPFAM" id="SSF90002">
    <property type="entry name" value="Hypothetical protein YjiA, C-terminal domain"/>
    <property type="match status" value="1"/>
</dbReference>
<evidence type="ECO:0000256" key="1">
    <source>
        <dbReference type="ARBA" id="ARBA00022741"/>
    </source>
</evidence>
<dbReference type="InterPro" id="IPR003495">
    <property type="entry name" value="CobW/HypB/UreG_nucleotide-bd"/>
</dbReference>